<gene>
    <name evidence="1" type="ORF">GCM10023147_29250</name>
</gene>
<proteinExistence type="predicted"/>
<evidence type="ECO:0008006" key="3">
    <source>
        <dbReference type="Google" id="ProtNLM"/>
    </source>
</evidence>
<reference evidence="2" key="1">
    <citation type="journal article" date="2019" name="Int. J. Syst. Evol. Microbiol.">
        <title>The Global Catalogue of Microorganisms (GCM) 10K type strain sequencing project: providing services to taxonomists for standard genome sequencing and annotation.</title>
        <authorList>
            <consortium name="The Broad Institute Genomics Platform"/>
            <consortium name="The Broad Institute Genome Sequencing Center for Infectious Disease"/>
            <person name="Wu L."/>
            <person name="Ma J."/>
        </authorList>
    </citation>
    <scope>NUCLEOTIDE SEQUENCE [LARGE SCALE GENOMIC DNA]</scope>
    <source>
        <strain evidence="2">JCM 17688</strain>
    </source>
</reference>
<keyword evidence="2" id="KW-1185">Reference proteome</keyword>
<organism evidence="1 2">
    <name type="scientific">Tsukamurella soli</name>
    <dbReference type="NCBI Taxonomy" id="644556"/>
    <lineage>
        <taxon>Bacteria</taxon>
        <taxon>Bacillati</taxon>
        <taxon>Actinomycetota</taxon>
        <taxon>Actinomycetes</taxon>
        <taxon>Mycobacteriales</taxon>
        <taxon>Tsukamurellaceae</taxon>
        <taxon>Tsukamurella</taxon>
    </lineage>
</organism>
<protein>
    <recommendedName>
        <fullName evidence="3">Stc1 domain-containing protein</fullName>
    </recommendedName>
</protein>
<name>A0ABP8JT77_9ACTN</name>
<dbReference type="Proteomes" id="UP001500635">
    <property type="component" value="Unassembled WGS sequence"/>
</dbReference>
<accession>A0ABP8JT77</accession>
<evidence type="ECO:0000313" key="1">
    <source>
        <dbReference type="EMBL" id="GAA4395701.1"/>
    </source>
</evidence>
<dbReference type="EMBL" id="BAABFR010000044">
    <property type="protein sequence ID" value="GAA4395701.1"/>
    <property type="molecule type" value="Genomic_DNA"/>
</dbReference>
<comment type="caution">
    <text evidence="1">The sequence shown here is derived from an EMBL/GenBank/DDBJ whole genome shotgun (WGS) entry which is preliminary data.</text>
</comment>
<sequence length="69" mass="7541">MCELCNPGPEDAPDTSQECVTCRRELPLDRFAKRTASALGRQRNCRECAAAATRAYRARKRAAALGGDL</sequence>
<evidence type="ECO:0000313" key="2">
    <source>
        <dbReference type="Proteomes" id="UP001500635"/>
    </source>
</evidence>
<dbReference type="RefSeq" id="WP_344997204.1">
    <property type="nucleotide sequence ID" value="NZ_BAABFR010000044.1"/>
</dbReference>